<organism evidence="8 9">
    <name type="scientific">Pythium oligandrum</name>
    <name type="common">Mycoparasitic fungus</name>
    <dbReference type="NCBI Taxonomy" id="41045"/>
    <lineage>
        <taxon>Eukaryota</taxon>
        <taxon>Sar</taxon>
        <taxon>Stramenopiles</taxon>
        <taxon>Oomycota</taxon>
        <taxon>Peronosporomycetes</taxon>
        <taxon>Pythiales</taxon>
        <taxon>Pythiaceae</taxon>
        <taxon>Pythium</taxon>
    </lineage>
</organism>
<keyword evidence="3" id="KW-0547">Nucleotide-binding</keyword>
<dbReference type="GO" id="GO:0000166">
    <property type="term" value="F:nucleotide binding"/>
    <property type="evidence" value="ECO:0007669"/>
    <property type="project" value="UniProtKB-KW"/>
</dbReference>
<gene>
    <name evidence="8" type="ORF">Poli38472_010714</name>
</gene>
<reference evidence="8" key="1">
    <citation type="submission" date="2019-03" db="EMBL/GenBank/DDBJ databases">
        <title>Long read genome sequence of the mycoparasitic Pythium oligandrum ATCC 38472 isolated from sugarbeet rhizosphere.</title>
        <authorList>
            <person name="Gaulin E."/>
        </authorList>
    </citation>
    <scope>NUCLEOTIDE SEQUENCE</scope>
    <source>
        <strain evidence="8">ATCC 38472_TT</strain>
    </source>
</reference>
<feature type="domain" description="Poly A polymerase head" evidence="6">
    <location>
        <begin position="34"/>
        <end position="172"/>
    </location>
</feature>
<dbReference type="OrthoDB" id="445712at2759"/>
<evidence type="ECO:0000256" key="5">
    <source>
        <dbReference type="RuleBase" id="RU003953"/>
    </source>
</evidence>
<dbReference type="Gene3D" id="3.30.460.10">
    <property type="entry name" value="Beta Polymerase, domain 2"/>
    <property type="match status" value="1"/>
</dbReference>
<dbReference type="Proteomes" id="UP000794436">
    <property type="component" value="Unassembled WGS sequence"/>
</dbReference>
<sequence length="525" mass="59835">MSSEHSAITLTPAESKLFDFLLYIRHLYAPTTQLRVAGGWVRDKLRGAESEDIDIVLDNIYGKQFANHITTFQRQRKLPMSSVGVVKANSDKSKHLEVAQVKINDLMVDFVHLRSEAYTDDSRIPEATFAAPTEDASRRDITINALFYNIHTQQVEDFTGQGLDDLANRVIRTPLAPVQTFLDDPLRVLRVIRFACEFGFSLDTEILDAMHTHDSIRDAMKRKVSRERIGIEVRKMLSGSDPSRAVGLLADFELLEIVFDHEQSEQPPSTPTPLRDTIVWTPEQMEQSHKHVQYLQQTRQAIDRHQISYVESTAAMLAPFFLPSGRVQELSTGLESFVSTSSTWMEKVDDETIIEISMQFLQQREQVLREFPKEELIELLKISVKWPKPVAKRVALTLEAILAFPSTISTQDGVQNHIQLFLWSRRYHDVLAIAIPTLLTNLEPEEDREKLVMALHALTQRFIQQSESDKRRKLDGKVVRDSLGGQAGPAISHALELLSVWELVHPEGSRAQELEFLDRLRLVLT</sequence>
<proteinExistence type="inferred from homology"/>
<dbReference type="GO" id="GO:0001680">
    <property type="term" value="P:tRNA 3'-terminal CCA addition"/>
    <property type="evidence" value="ECO:0007669"/>
    <property type="project" value="TreeGrafter"/>
</dbReference>
<protein>
    <recommendedName>
        <fullName evidence="10">tRNA nucleotidyltransferase</fullName>
    </recommendedName>
</protein>
<accession>A0A8K1FGH3</accession>
<dbReference type="PANTHER" id="PTHR13734">
    <property type="entry name" value="TRNA-NUCLEOTIDYLTRANSFERASE"/>
    <property type="match status" value="1"/>
</dbReference>
<dbReference type="EMBL" id="SPLM01000075">
    <property type="protein sequence ID" value="TMW61651.1"/>
    <property type="molecule type" value="Genomic_DNA"/>
</dbReference>
<evidence type="ECO:0000259" key="6">
    <source>
        <dbReference type="Pfam" id="PF01743"/>
    </source>
</evidence>
<dbReference type="GO" id="GO:0052927">
    <property type="term" value="F:CC tRNA cytidylyltransferase activity"/>
    <property type="evidence" value="ECO:0007669"/>
    <property type="project" value="TreeGrafter"/>
</dbReference>
<comment type="similarity">
    <text evidence="1 5">Belongs to the tRNA nucleotidyltransferase/poly(A) polymerase family.</text>
</comment>
<evidence type="ECO:0000313" key="9">
    <source>
        <dbReference type="Proteomes" id="UP000794436"/>
    </source>
</evidence>
<comment type="caution">
    <text evidence="8">The sequence shown here is derived from an EMBL/GenBank/DDBJ whole genome shotgun (WGS) entry which is preliminary data.</text>
</comment>
<dbReference type="SUPFAM" id="SSF81891">
    <property type="entry name" value="Poly A polymerase C-terminal region-like"/>
    <property type="match status" value="1"/>
</dbReference>
<evidence type="ECO:0000256" key="1">
    <source>
        <dbReference type="ARBA" id="ARBA00007265"/>
    </source>
</evidence>
<evidence type="ECO:0000259" key="7">
    <source>
        <dbReference type="Pfam" id="PF12627"/>
    </source>
</evidence>
<dbReference type="InterPro" id="IPR002646">
    <property type="entry name" value="PolA_pol_head_dom"/>
</dbReference>
<keyword evidence="9" id="KW-1185">Reference proteome</keyword>
<dbReference type="InterPro" id="IPR032828">
    <property type="entry name" value="PolyA_RNA-bd"/>
</dbReference>
<evidence type="ECO:0008006" key="10">
    <source>
        <dbReference type="Google" id="ProtNLM"/>
    </source>
</evidence>
<dbReference type="GO" id="GO:0005739">
    <property type="term" value="C:mitochondrion"/>
    <property type="evidence" value="ECO:0007669"/>
    <property type="project" value="UniProtKB-ARBA"/>
</dbReference>
<evidence type="ECO:0000256" key="3">
    <source>
        <dbReference type="ARBA" id="ARBA00022741"/>
    </source>
</evidence>
<dbReference type="Pfam" id="PF12627">
    <property type="entry name" value="PolyA_pol_RNAbd"/>
    <property type="match status" value="1"/>
</dbReference>
<dbReference type="GO" id="GO:0003723">
    <property type="term" value="F:RNA binding"/>
    <property type="evidence" value="ECO:0007669"/>
    <property type="project" value="UniProtKB-KW"/>
</dbReference>
<dbReference type="SUPFAM" id="SSF81301">
    <property type="entry name" value="Nucleotidyltransferase"/>
    <property type="match status" value="1"/>
</dbReference>
<keyword evidence="4 5" id="KW-0694">RNA-binding</keyword>
<dbReference type="Pfam" id="PF01743">
    <property type="entry name" value="PolyA_pol"/>
    <property type="match status" value="1"/>
</dbReference>
<dbReference type="GO" id="GO:0052929">
    <property type="term" value="F:ATP:3'-cytidine-cytidine-tRNA adenylyltransferase activity"/>
    <property type="evidence" value="ECO:0007669"/>
    <property type="project" value="TreeGrafter"/>
</dbReference>
<dbReference type="InterPro" id="IPR043519">
    <property type="entry name" value="NT_sf"/>
</dbReference>
<dbReference type="FunFam" id="3.30.460.10:FF:000019">
    <property type="entry name" value="tRNA nucleotidyltransferase cca2"/>
    <property type="match status" value="1"/>
</dbReference>
<evidence type="ECO:0000313" key="8">
    <source>
        <dbReference type="EMBL" id="TMW61651.1"/>
    </source>
</evidence>
<evidence type="ECO:0000256" key="4">
    <source>
        <dbReference type="ARBA" id="ARBA00022884"/>
    </source>
</evidence>
<name>A0A8K1FGH3_PYTOL</name>
<dbReference type="Gene3D" id="1.10.3090.10">
    <property type="entry name" value="cca-adding enzyme, domain 2"/>
    <property type="match status" value="1"/>
</dbReference>
<dbReference type="CDD" id="cd05398">
    <property type="entry name" value="NT_ClassII-CCAase"/>
    <property type="match status" value="1"/>
</dbReference>
<dbReference type="PANTHER" id="PTHR13734:SF5">
    <property type="entry name" value="CCA TRNA NUCLEOTIDYLTRANSFERASE, MITOCHONDRIAL"/>
    <property type="match status" value="1"/>
</dbReference>
<dbReference type="AlphaFoldDB" id="A0A8K1FGH3"/>
<evidence type="ECO:0000256" key="2">
    <source>
        <dbReference type="ARBA" id="ARBA00022679"/>
    </source>
</evidence>
<keyword evidence="2 5" id="KW-0808">Transferase</keyword>
<feature type="domain" description="tRNA nucleotidyltransferase/poly(A) polymerase RNA and SrmB- binding" evidence="7">
    <location>
        <begin position="199"/>
        <end position="259"/>
    </location>
</feature>